<keyword evidence="5" id="KW-1185">Reference proteome</keyword>
<evidence type="ECO:0000313" key="3">
    <source>
        <dbReference type="EMBL" id="WUS24557.1"/>
    </source>
</evidence>
<name>A0A640SHF3_9ACTN</name>
<dbReference type="InterPro" id="IPR010985">
    <property type="entry name" value="Ribbon_hlx_hlx"/>
</dbReference>
<dbReference type="AlphaFoldDB" id="A0A640SHF3"/>
<gene>
    <name evidence="3" type="ORF">OG727_21030</name>
    <name evidence="2" type="ORF">Scani_70470</name>
</gene>
<evidence type="ECO:0000313" key="4">
    <source>
        <dbReference type="Proteomes" id="UP000435837"/>
    </source>
</evidence>
<dbReference type="Gene3D" id="1.10.1220.10">
    <property type="entry name" value="Met repressor-like"/>
    <property type="match status" value="1"/>
</dbReference>
<dbReference type="OrthoDB" id="9033039at2"/>
<evidence type="ECO:0000259" key="1">
    <source>
        <dbReference type="Pfam" id="PF01402"/>
    </source>
</evidence>
<dbReference type="Proteomes" id="UP000435837">
    <property type="component" value="Unassembled WGS sequence"/>
</dbReference>
<dbReference type="EMBL" id="CP108473">
    <property type="protein sequence ID" value="WUS24557.1"/>
    <property type="molecule type" value="Genomic_DNA"/>
</dbReference>
<organism evidence="2 4">
    <name type="scientific">Streptomyces caniferus</name>
    <dbReference type="NCBI Taxonomy" id="285557"/>
    <lineage>
        <taxon>Bacteria</taxon>
        <taxon>Bacillati</taxon>
        <taxon>Actinomycetota</taxon>
        <taxon>Actinomycetes</taxon>
        <taxon>Kitasatosporales</taxon>
        <taxon>Streptomycetaceae</taxon>
        <taxon>Streptomyces</taxon>
    </lineage>
</organism>
<sequence length="62" mass="6843">MGDEEVKQFNVYLPVTLIKQVKYHAIDSGRSLSALVADALRAYLDDPGEQDRTTGKESGDDD</sequence>
<dbReference type="Pfam" id="PF01402">
    <property type="entry name" value="RHH_1"/>
    <property type="match status" value="1"/>
</dbReference>
<evidence type="ECO:0000313" key="2">
    <source>
        <dbReference type="EMBL" id="GFE10779.1"/>
    </source>
</evidence>
<dbReference type="CDD" id="cd21631">
    <property type="entry name" value="RHH_CopG_NikR-like"/>
    <property type="match status" value="1"/>
</dbReference>
<accession>A0A640SHF3</accession>
<dbReference type="SUPFAM" id="SSF47598">
    <property type="entry name" value="Ribbon-helix-helix"/>
    <property type="match status" value="1"/>
</dbReference>
<dbReference type="Proteomes" id="UP001432292">
    <property type="component" value="Chromosome"/>
</dbReference>
<reference evidence="3" key="2">
    <citation type="submission" date="2022-10" db="EMBL/GenBank/DDBJ databases">
        <title>The complete genomes of actinobacterial strains from the NBC collection.</title>
        <authorList>
            <person name="Joergensen T.S."/>
            <person name="Alvarez Arevalo M."/>
            <person name="Sterndorff E.B."/>
            <person name="Faurdal D."/>
            <person name="Vuksanovic O."/>
            <person name="Mourched A.-S."/>
            <person name="Charusanti P."/>
            <person name="Shaw S."/>
            <person name="Blin K."/>
            <person name="Weber T."/>
        </authorList>
    </citation>
    <scope>NUCLEOTIDE SEQUENCE</scope>
    <source>
        <strain evidence="3">NBC_01256</strain>
    </source>
</reference>
<dbReference type="GeneID" id="96636534"/>
<reference evidence="2 4" key="1">
    <citation type="submission" date="2019-12" db="EMBL/GenBank/DDBJ databases">
        <title>Whole genome shotgun sequence of Streptomyces caniferus NBRC 15389.</title>
        <authorList>
            <person name="Ichikawa N."/>
            <person name="Kimura A."/>
            <person name="Kitahashi Y."/>
            <person name="Komaki H."/>
            <person name="Tamura T."/>
        </authorList>
    </citation>
    <scope>NUCLEOTIDE SEQUENCE [LARGE SCALE GENOMIC DNA]</scope>
    <source>
        <strain evidence="2 4">NBRC 15389</strain>
    </source>
</reference>
<feature type="domain" description="Ribbon-helix-helix protein CopG" evidence="1">
    <location>
        <begin position="7"/>
        <end position="46"/>
    </location>
</feature>
<proteinExistence type="predicted"/>
<dbReference type="InterPro" id="IPR002145">
    <property type="entry name" value="CopG"/>
</dbReference>
<dbReference type="GO" id="GO:0006355">
    <property type="term" value="P:regulation of DNA-templated transcription"/>
    <property type="evidence" value="ECO:0007669"/>
    <property type="project" value="InterPro"/>
</dbReference>
<dbReference type="RefSeq" id="WP_159481556.1">
    <property type="nucleotide sequence ID" value="NZ_BAAATH010000012.1"/>
</dbReference>
<dbReference type="InterPro" id="IPR013321">
    <property type="entry name" value="Arc_rbn_hlx_hlx"/>
</dbReference>
<protein>
    <submittedName>
        <fullName evidence="2">CopG family transcriptional regulator</fullName>
    </submittedName>
    <submittedName>
        <fullName evidence="3">Ribbon-helix-helix domain-containing protein</fullName>
    </submittedName>
</protein>
<dbReference type="EMBL" id="BLIN01000005">
    <property type="protein sequence ID" value="GFE10779.1"/>
    <property type="molecule type" value="Genomic_DNA"/>
</dbReference>
<evidence type="ECO:0000313" key="5">
    <source>
        <dbReference type="Proteomes" id="UP001432292"/>
    </source>
</evidence>